<evidence type="ECO:0000256" key="5">
    <source>
        <dbReference type="ARBA" id="ARBA00022917"/>
    </source>
</evidence>
<evidence type="ECO:0000256" key="10">
    <source>
        <dbReference type="SAM" id="MobiDB-lite"/>
    </source>
</evidence>
<dbReference type="InterPro" id="IPR000649">
    <property type="entry name" value="IF-2B-related"/>
</dbReference>
<keyword evidence="12" id="KW-1185">Reference proteome</keyword>
<name>A0A9P8RLG0_9PEZI</name>
<protein>
    <recommendedName>
        <fullName evidence="6">Translation initiation factor eIF2B subunit beta</fullName>
    </recommendedName>
    <alternativeName>
        <fullName evidence="7">eIF2B GDP-GTP exchange factor subunit beta</fullName>
    </alternativeName>
</protein>
<evidence type="ECO:0000256" key="8">
    <source>
        <dbReference type="ARBA" id="ARBA00046432"/>
    </source>
</evidence>
<evidence type="ECO:0000256" key="7">
    <source>
        <dbReference type="ARBA" id="ARBA00044228"/>
    </source>
</evidence>
<accession>A0A9P8RLG0</accession>
<evidence type="ECO:0000256" key="3">
    <source>
        <dbReference type="ARBA" id="ARBA00022490"/>
    </source>
</evidence>
<dbReference type="Pfam" id="PF01008">
    <property type="entry name" value="IF-2B"/>
    <property type="match status" value="2"/>
</dbReference>
<dbReference type="EMBL" id="JAGHQM010001186">
    <property type="protein sequence ID" value="KAH0556200.1"/>
    <property type="molecule type" value="Genomic_DNA"/>
</dbReference>
<reference evidence="11" key="1">
    <citation type="submission" date="2021-03" db="EMBL/GenBank/DDBJ databases">
        <title>Comparative genomics and phylogenomic investigation of the class Geoglossomycetes provide insights into ecological specialization and systematics.</title>
        <authorList>
            <person name="Melie T."/>
            <person name="Pirro S."/>
            <person name="Miller A.N."/>
            <person name="Quandt A."/>
        </authorList>
    </citation>
    <scope>NUCLEOTIDE SEQUENCE</scope>
    <source>
        <strain evidence="11">CAQ_001_2017</strain>
    </source>
</reference>
<dbReference type="GO" id="GO:0005851">
    <property type="term" value="C:eukaryotic translation initiation factor 2B complex"/>
    <property type="evidence" value="ECO:0007669"/>
    <property type="project" value="TreeGrafter"/>
</dbReference>
<dbReference type="InterPro" id="IPR037171">
    <property type="entry name" value="NagB/RpiA_transferase-like"/>
</dbReference>
<keyword evidence="3" id="KW-0963">Cytoplasm</keyword>
<dbReference type="Gene3D" id="3.40.50.10470">
    <property type="entry name" value="Translation initiation factor eif-2b, domain 2"/>
    <property type="match status" value="1"/>
</dbReference>
<gene>
    <name evidence="11" type="ORF">GP486_005870</name>
</gene>
<feature type="compositionally biased region" description="Polar residues" evidence="10">
    <location>
        <begin position="27"/>
        <end position="52"/>
    </location>
</feature>
<evidence type="ECO:0000256" key="9">
    <source>
        <dbReference type="RuleBase" id="RU003814"/>
    </source>
</evidence>
<keyword evidence="4" id="KW-0396">Initiation factor</keyword>
<organism evidence="11 12">
    <name type="scientific">Trichoglossum hirsutum</name>
    <dbReference type="NCBI Taxonomy" id="265104"/>
    <lineage>
        <taxon>Eukaryota</taxon>
        <taxon>Fungi</taxon>
        <taxon>Dikarya</taxon>
        <taxon>Ascomycota</taxon>
        <taxon>Pezizomycotina</taxon>
        <taxon>Geoglossomycetes</taxon>
        <taxon>Geoglossales</taxon>
        <taxon>Geoglossaceae</taxon>
        <taxon>Trichoglossum</taxon>
    </lineage>
</organism>
<proteinExistence type="inferred from homology"/>
<dbReference type="InterPro" id="IPR051855">
    <property type="entry name" value="eIF2B_beta_subunit"/>
</dbReference>
<dbReference type="GO" id="GO:0003743">
    <property type="term" value="F:translation initiation factor activity"/>
    <property type="evidence" value="ECO:0007669"/>
    <property type="project" value="UniProtKB-KW"/>
</dbReference>
<feature type="region of interest" description="Disordered" evidence="10">
    <location>
        <begin position="17"/>
        <end position="111"/>
    </location>
</feature>
<dbReference type="InterPro" id="IPR042529">
    <property type="entry name" value="IF_2B-like_C"/>
</dbReference>
<dbReference type="SUPFAM" id="SSF100950">
    <property type="entry name" value="NagB/RpiA/CoA transferase-like"/>
    <property type="match status" value="1"/>
</dbReference>
<dbReference type="GO" id="GO:0005829">
    <property type="term" value="C:cytosol"/>
    <property type="evidence" value="ECO:0007669"/>
    <property type="project" value="UniProtKB-SubCell"/>
</dbReference>
<dbReference type="AlphaFoldDB" id="A0A9P8RLG0"/>
<feature type="compositionally biased region" description="Polar residues" evidence="10">
    <location>
        <begin position="59"/>
        <end position="76"/>
    </location>
</feature>
<evidence type="ECO:0000256" key="2">
    <source>
        <dbReference type="ARBA" id="ARBA00007251"/>
    </source>
</evidence>
<keyword evidence="5" id="KW-0648">Protein biosynthesis</keyword>
<sequence>MVVGNIVRRVLHLIRSEAEDNRDGDPSVSSDAGESRPTSPHGSETPQPSLTVRSGLPPSHSTLSPLRQAAAQSTHLTADDTDDDSFPVPNGTKNLPKPPLQQPPLLTSNPYSTNTSTAPMVASMFSLLSQPGTPSPAVSGTASPTARTALTASHIANLTGSGHRDLKPDIIGGIEEIIDELDQVDTQIAAYALEHIHPNEIILTYSSSLTVQKFLLRAASKRHFTVIHAESYPNGYEATHATITGSARRRPADDEIQLSSETFQKTLTAAGITVILIPDSAIYALMSRVNKVILGTHAVLANGGLVAAAGSRTIANAAREHSTPVVVVSGVYKLSPVYPFDFEALIEHGDAGKIVGYDDGDLISKVQVVNPLYDYVPAELVNLYITNL</sequence>
<evidence type="ECO:0000256" key="4">
    <source>
        <dbReference type="ARBA" id="ARBA00022540"/>
    </source>
</evidence>
<comment type="caution">
    <text evidence="11">The sequence shown here is derived from an EMBL/GenBank/DDBJ whole genome shotgun (WGS) entry which is preliminary data.</text>
</comment>
<evidence type="ECO:0000313" key="12">
    <source>
        <dbReference type="Proteomes" id="UP000750711"/>
    </source>
</evidence>
<evidence type="ECO:0000313" key="11">
    <source>
        <dbReference type="EMBL" id="KAH0556200.1"/>
    </source>
</evidence>
<dbReference type="GO" id="GO:0005085">
    <property type="term" value="F:guanyl-nucleotide exchange factor activity"/>
    <property type="evidence" value="ECO:0007669"/>
    <property type="project" value="TreeGrafter"/>
</dbReference>
<comment type="subcellular location">
    <subcellularLocation>
        <location evidence="1">Cytoplasm</location>
        <location evidence="1">Cytosol</location>
    </subcellularLocation>
</comment>
<evidence type="ECO:0000256" key="6">
    <source>
        <dbReference type="ARBA" id="ARBA00044122"/>
    </source>
</evidence>
<comment type="subunit">
    <text evidence="8">Component of the translation initiation factor 2B (eIF2B) complex which is a heterodecamer of two sets of five different subunits: alpha, beta, gamma, delta and epsilon. Subunits alpha, beta and delta comprise a regulatory subcomplex and subunits epsilon and gamma comprise a catalytic subcomplex. Within the complex, the hexameric regulatory complex resides at the center, with the two heterodimeric catalytic subcomplexes bound on opposite sides.</text>
</comment>
<dbReference type="PANTHER" id="PTHR45859">
    <property type="entry name" value="TRANSLATION INITIATION FACTOR EIF-2B SUBUNIT BETA"/>
    <property type="match status" value="1"/>
</dbReference>
<comment type="similarity">
    <text evidence="2 9">Belongs to the eIF-2B alpha/beta/delta subunits family.</text>
</comment>
<dbReference type="FunFam" id="3.40.50.10470:FF:000008">
    <property type="entry name" value="Translation initiation factor 2B, beta subunit"/>
    <property type="match status" value="1"/>
</dbReference>
<evidence type="ECO:0000256" key="1">
    <source>
        <dbReference type="ARBA" id="ARBA00004514"/>
    </source>
</evidence>
<dbReference type="PANTHER" id="PTHR45859:SF1">
    <property type="entry name" value="TRANSLATION INITIATION FACTOR EIF-2B SUBUNIT BETA"/>
    <property type="match status" value="1"/>
</dbReference>
<dbReference type="Proteomes" id="UP000750711">
    <property type="component" value="Unassembled WGS sequence"/>
</dbReference>